<comment type="caution">
    <text evidence="2">The sequence shown here is derived from an EMBL/GenBank/DDBJ whole genome shotgun (WGS) entry which is preliminary data.</text>
</comment>
<dbReference type="PIRSF" id="PIRSF036389">
    <property type="entry name" value="IOR_B"/>
    <property type="match status" value="1"/>
</dbReference>
<dbReference type="InterPro" id="IPR046867">
    <property type="entry name" value="AldOxase/xan_DH_MoCoBD2"/>
</dbReference>
<dbReference type="PANTHER" id="PTHR47495">
    <property type="entry name" value="ALDEHYDE DEHYDROGENASE"/>
    <property type="match status" value="1"/>
</dbReference>
<proteinExistence type="predicted"/>
<feature type="domain" description="Aldehyde oxidase/xanthine dehydrogenase a/b hammerhead" evidence="1">
    <location>
        <begin position="204"/>
        <end position="299"/>
    </location>
</feature>
<organism evidence="2 3">
    <name type="scientific">Flagellimonas spongiicola</name>
    <dbReference type="NCBI Taxonomy" id="2942208"/>
    <lineage>
        <taxon>Bacteria</taxon>
        <taxon>Pseudomonadati</taxon>
        <taxon>Bacteroidota</taxon>
        <taxon>Flavobacteriia</taxon>
        <taxon>Flavobacteriales</taxon>
        <taxon>Flavobacteriaceae</taxon>
        <taxon>Flagellimonas</taxon>
    </lineage>
</organism>
<reference evidence="2 3" key="1">
    <citation type="submission" date="2022-05" db="EMBL/GenBank/DDBJ databases">
        <authorList>
            <person name="Park J.-S."/>
        </authorList>
    </citation>
    <scope>NUCLEOTIDE SEQUENCE [LARGE SCALE GENOMIC DNA]</scope>
    <source>
        <strain evidence="2 3">2012CJ35-5</strain>
    </source>
</reference>
<dbReference type="Pfam" id="PF02738">
    <property type="entry name" value="MoCoBD_1"/>
    <property type="match status" value="1"/>
</dbReference>
<accession>A0ABT0PTS0</accession>
<keyword evidence="3" id="KW-1185">Reference proteome</keyword>
<protein>
    <submittedName>
        <fullName evidence="2">Molybdopterin-dependent oxidoreductase</fullName>
    </submittedName>
</protein>
<evidence type="ECO:0000259" key="1">
    <source>
        <dbReference type="SMART" id="SM01008"/>
    </source>
</evidence>
<dbReference type="Gene3D" id="3.30.365.10">
    <property type="entry name" value="Aldehyde oxidase/xanthine dehydrogenase, molybdopterin binding domain"/>
    <property type="match status" value="4"/>
</dbReference>
<dbReference type="PANTHER" id="PTHR47495:SF2">
    <property type="entry name" value="ALDEHYDE DEHYDROGENASE"/>
    <property type="match status" value="1"/>
</dbReference>
<dbReference type="InterPro" id="IPR037165">
    <property type="entry name" value="AldOxase/xan_DH_Mopterin-bd_sf"/>
</dbReference>
<dbReference type="InterPro" id="IPR000674">
    <property type="entry name" value="Ald_Oxase/Xan_DH_a/b"/>
</dbReference>
<dbReference type="InterPro" id="IPR008274">
    <property type="entry name" value="AldOxase/xan_DH_MoCoBD1"/>
</dbReference>
<dbReference type="InterPro" id="IPR052516">
    <property type="entry name" value="N-heterocyclic_Hydroxylase"/>
</dbReference>
<dbReference type="InterPro" id="IPR012368">
    <property type="entry name" value="OxRdtase_Mopterin-bd_su_IorB"/>
</dbReference>
<sequence length="747" mass="83473">MKINRRDFLKVSGKVGGGLMISLSLPMYGKIGETTKEGVEIPFNKFISIDPNGEITIMLTKHEMGQGTGTSIPTIIADELDADWNKVKIKQIEYSPDYTWHEMGTTGGSGSISRTWDAVRNAGATAKQLLVQAASQRWNVDAVAMEVSNSFITNLVTGEKLEYGELAEAASKLPVPEEVILKTHEEYVYIGKPIKNRITKEVVSGQSRYGLDMDMPDLVYASIEKCPIYKGKLKSYDDSEARQIEGVLDIFPIGFSDEIKSSLNPTLGYVNEGVVIVAKSTWIAFKARKALIVEWDGLENGARSIESLNADMRALKDAPEHLTMDLGNIGPSFSSTQNETMSMEYDNPYQAHALMEPLNATADYREDKCEIWVGTQDAEQTIGEVAKAMEISTDKVIVHNLKSGGSFGRRYHADTSIEAAFVSRKMQKPVKVIWTREDEVRNDHFQPYLKNYLRAAISPENEVVAIENKAMATVEYVTWTEKWEHYYAFPNIRCHRSMVPTVLHEGAWRSVGEHSAALSKECFIDELALKLNKDPLDYRMELLSREVDWGDPKDFPDWAVDFMIPRKKLLRERQVEVLSYAKKHGLWNKTTEPGKGIGFAMANFGPTVCAEIAEVSMDEEFGFKVDKVTAIVHCGMVINPHIGKGQIEGSIIWALSAVKYGGMEVENGKVQRSNFHDNKVLRMDELPEIEVIFIESQERPCGLGEPGTPPLAPAVLNAIYDASGLRVRKIPVLEEDLNTFFNSVAMT</sequence>
<dbReference type="SMART" id="SM01008">
    <property type="entry name" value="Ald_Xan_dh_C"/>
    <property type="match status" value="1"/>
</dbReference>
<dbReference type="SUPFAM" id="SSF56003">
    <property type="entry name" value="Molybdenum cofactor-binding domain"/>
    <property type="match status" value="2"/>
</dbReference>
<evidence type="ECO:0000313" key="3">
    <source>
        <dbReference type="Proteomes" id="UP001203607"/>
    </source>
</evidence>
<dbReference type="Gene3D" id="3.90.1170.50">
    <property type="entry name" value="Aldehyde oxidase/xanthine dehydrogenase, a/b hammerhead"/>
    <property type="match status" value="1"/>
</dbReference>
<gene>
    <name evidence="2" type="ORF">M3P19_12080</name>
</gene>
<dbReference type="EMBL" id="JAMFMA010000003">
    <property type="protein sequence ID" value="MCL6274750.1"/>
    <property type="molecule type" value="Genomic_DNA"/>
</dbReference>
<dbReference type="Proteomes" id="UP001203607">
    <property type="component" value="Unassembled WGS sequence"/>
</dbReference>
<dbReference type="RefSeq" id="WP_249657937.1">
    <property type="nucleotide sequence ID" value="NZ_JAMFMA010000003.1"/>
</dbReference>
<evidence type="ECO:0000313" key="2">
    <source>
        <dbReference type="EMBL" id="MCL6274750.1"/>
    </source>
</evidence>
<dbReference type="Pfam" id="PF20256">
    <property type="entry name" value="MoCoBD_2"/>
    <property type="match status" value="2"/>
</dbReference>
<name>A0ABT0PTS0_9FLAO</name>